<comment type="caution">
    <text evidence="3">The sequence shown here is derived from an EMBL/GenBank/DDBJ whole genome shotgun (WGS) entry which is preliminary data.</text>
</comment>
<dbReference type="Pfam" id="PF08240">
    <property type="entry name" value="ADH_N"/>
    <property type="match status" value="1"/>
</dbReference>
<dbReference type="PANTHER" id="PTHR45348">
    <property type="entry name" value="HYPOTHETICAL OXIDOREDUCTASE (EUROFUNG)"/>
    <property type="match status" value="1"/>
</dbReference>
<dbReference type="Gene3D" id="3.90.180.10">
    <property type="entry name" value="Medium-chain alcohol dehydrogenases, catalytic domain"/>
    <property type="match status" value="1"/>
</dbReference>
<dbReference type="Gene3D" id="3.40.50.720">
    <property type="entry name" value="NAD(P)-binding Rossmann-like Domain"/>
    <property type="match status" value="1"/>
</dbReference>
<feature type="non-terminal residue" evidence="3">
    <location>
        <position position="679"/>
    </location>
</feature>
<feature type="region of interest" description="Disordered" evidence="1">
    <location>
        <begin position="80"/>
        <end position="264"/>
    </location>
</feature>
<dbReference type="OrthoDB" id="3233595at2759"/>
<evidence type="ECO:0000256" key="1">
    <source>
        <dbReference type="SAM" id="MobiDB-lite"/>
    </source>
</evidence>
<dbReference type="SUPFAM" id="SSF51735">
    <property type="entry name" value="NAD(P)-binding Rossmann-fold domains"/>
    <property type="match status" value="1"/>
</dbReference>
<feature type="region of interest" description="Disordered" evidence="1">
    <location>
        <begin position="1"/>
        <end position="26"/>
    </location>
</feature>
<feature type="compositionally biased region" description="Polar residues" evidence="1">
    <location>
        <begin position="139"/>
        <end position="172"/>
    </location>
</feature>
<reference evidence="3" key="1">
    <citation type="submission" date="2022-06" db="EMBL/GenBank/DDBJ databases">
        <title>Genome Sequence of Candolleomyces eurysporus.</title>
        <authorList>
            <person name="Buettner E."/>
        </authorList>
    </citation>
    <scope>NUCLEOTIDE SEQUENCE</scope>
    <source>
        <strain evidence="3">VTCC 930004</strain>
    </source>
</reference>
<name>A0A9W8MLI7_9AGAR</name>
<accession>A0A9W8MLI7</accession>
<sequence length="679" mass="73548">MQGIQQPREARFRVQSATSQLQDSEELQRQMEMFAKRPRSAFQNLPKASSTQGFGLLTRLMNPDPAIFPPNHPYRLGHGHGHHSEEMGMPGVETRIPSDQAAVVEQLPTAQQVRCYQDAAPQQRCERQAVPPPPPPSEGTLSGQEVDTDSGNSNETEENSVQLAASRQTMQATDLEVPPQQQEADEAPAWAAVGPPEAQEASEAPIGENVQEADEVSSRASEQQQQQEADQVPPCVSEQEAEANDDDVGLSQQPPVQPAEPVHPYNLPIGAMPLTPRTIRMQMLRNELPEGLRRQLLLERQQGRAPVTRTNNLLKPSPNYSKTFLTMPAQNQKAVVLLKRFGDLAVTSLAVPKPSKGEVLIKVHSTALNPVDWKVQKFGAFITEESDFPAVLGMDLAGEVVELGEGVTQWKIGDRVFCQTSYDKGEGSFQQYAIAGAEMLAPIPSNISYDQASTLPVAITAPYVALYCAKPHGLGFEPPVTASGRGKYAGTPIVILGGPSSVGQFVIQLAKLSGFSPIITTSSPKHKEWLLSLGATDIIDRSIPLDSTKEAIEKITDKPILTVIDTISSEETQNVGLELLAPSGQLGLVLYAIEGLVTKAGAQNKFVASVVGMKKLPHLAELLRGFYGNISKLLEHGDIKPNKVEVLPDGLNSVADGLKRLEENKVSGVKLIAHPQETE</sequence>
<evidence type="ECO:0000313" key="4">
    <source>
        <dbReference type="Proteomes" id="UP001140091"/>
    </source>
</evidence>
<organism evidence="3 4">
    <name type="scientific">Candolleomyces eurysporus</name>
    <dbReference type="NCBI Taxonomy" id="2828524"/>
    <lineage>
        <taxon>Eukaryota</taxon>
        <taxon>Fungi</taxon>
        <taxon>Dikarya</taxon>
        <taxon>Basidiomycota</taxon>
        <taxon>Agaricomycotina</taxon>
        <taxon>Agaricomycetes</taxon>
        <taxon>Agaricomycetidae</taxon>
        <taxon>Agaricales</taxon>
        <taxon>Agaricineae</taxon>
        <taxon>Psathyrellaceae</taxon>
        <taxon>Candolleomyces</taxon>
    </lineage>
</organism>
<evidence type="ECO:0000259" key="2">
    <source>
        <dbReference type="SMART" id="SM00829"/>
    </source>
</evidence>
<proteinExistence type="predicted"/>
<dbReference type="InterPro" id="IPR047122">
    <property type="entry name" value="Trans-enoyl_RdTase-like"/>
</dbReference>
<dbReference type="InterPro" id="IPR013149">
    <property type="entry name" value="ADH-like_C"/>
</dbReference>
<dbReference type="InterPro" id="IPR011032">
    <property type="entry name" value="GroES-like_sf"/>
</dbReference>
<dbReference type="InterPro" id="IPR020843">
    <property type="entry name" value="ER"/>
</dbReference>
<evidence type="ECO:0000313" key="3">
    <source>
        <dbReference type="EMBL" id="KAJ2936425.1"/>
    </source>
</evidence>
<keyword evidence="4" id="KW-1185">Reference proteome</keyword>
<dbReference type="InterPro" id="IPR013154">
    <property type="entry name" value="ADH-like_N"/>
</dbReference>
<feature type="domain" description="Enoyl reductase (ER)" evidence="2">
    <location>
        <begin position="339"/>
        <end position="673"/>
    </location>
</feature>
<dbReference type="Proteomes" id="UP001140091">
    <property type="component" value="Unassembled WGS sequence"/>
</dbReference>
<dbReference type="CDD" id="cd08249">
    <property type="entry name" value="enoyl_reductase_like"/>
    <property type="match status" value="1"/>
</dbReference>
<dbReference type="PANTHER" id="PTHR45348:SF2">
    <property type="entry name" value="ZINC-TYPE ALCOHOL DEHYDROGENASE-LIKE PROTEIN C2E1P3.01"/>
    <property type="match status" value="1"/>
</dbReference>
<feature type="compositionally biased region" description="Acidic residues" evidence="1">
    <location>
        <begin position="239"/>
        <end position="248"/>
    </location>
</feature>
<dbReference type="SMART" id="SM00829">
    <property type="entry name" value="PKS_ER"/>
    <property type="match status" value="1"/>
</dbReference>
<protein>
    <recommendedName>
        <fullName evidence="2">Enoyl reductase (ER) domain-containing protein</fullName>
    </recommendedName>
</protein>
<dbReference type="InterPro" id="IPR036291">
    <property type="entry name" value="NAD(P)-bd_dom_sf"/>
</dbReference>
<dbReference type="Pfam" id="PF00107">
    <property type="entry name" value="ADH_zinc_N"/>
    <property type="match status" value="1"/>
</dbReference>
<dbReference type="GO" id="GO:0016651">
    <property type="term" value="F:oxidoreductase activity, acting on NAD(P)H"/>
    <property type="evidence" value="ECO:0007669"/>
    <property type="project" value="InterPro"/>
</dbReference>
<dbReference type="AlphaFoldDB" id="A0A9W8MLI7"/>
<gene>
    <name evidence="3" type="ORF">H1R20_g670</name>
</gene>
<dbReference type="EMBL" id="JANBPK010000066">
    <property type="protein sequence ID" value="KAJ2936425.1"/>
    <property type="molecule type" value="Genomic_DNA"/>
</dbReference>
<dbReference type="SUPFAM" id="SSF50129">
    <property type="entry name" value="GroES-like"/>
    <property type="match status" value="1"/>
</dbReference>